<comment type="similarity">
    <text evidence="1">Belongs to the ROK (NagC/XylR) family.</text>
</comment>
<evidence type="ECO:0000313" key="2">
    <source>
        <dbReference type="EMBL" id="MDP9866478.1"/>
    </source>
</evidence>
<keyword evidence="3" id="KW-1185">Reference proteome</keyword>
<proteinExistence type="inferred from homology"/>
<keyword evidence="2" id="KW-0808">Transferase</keyword>
<dbReference type="GO" id="GO:0047330">
    <property type="term" value="F:polyphosphate-glucose phosphotransferase activity"/>
    <property type="evidence" value="ECO:0007669"/>
    <property type="project" value="UniProtKB-EC"/>
</dbReference>
<dbReference type="RefSeq" id="WP_306867240.1">
    <property type="nucleotide sequence ID" value="NZ_JAUSRB010000002.1"/>
</dbReference>
<evidence type="ECO:0000256" key="1">
    <source>
        <dbReference type="ARBA" id="ARBA00006479"/>
    </source>
</evidence>
<dbReference type="InterPro" id="IPR000600">
    <property type="entry name" value="ROK"/>
</dbReference>
<organism evidence="2 3">
    <name type="scientific">Streptosporangium brasiliense</name>
    <dbReference type="NCBI Taxonomy" id="47480"/>
    <lineage>
        <taxon>Bacteria</taxon>
        <taxon>Bacillati</taxon>
        <taxon>Actinomycetota</taxon>
        <taxon>Actinomycetes</taxon>
        <taxon>Streptosporangiales</taxon>
        <taxon>Streptosporangiaceae</taxon>
        <taxon>Streptosporangium</taxon>
    </lineage>
</organism>
<evidence type="ECO:0000313" key="3">
    <source>
        <dbReference type="Proteomes" id="UP001230426"/>
    </source>
</evidence>
<protein>
    <submittedName>
        <fullName evidence="2">Polyphosphate glucokinase</fullName>
        <ecNumber evidence="2">2.7.1.63</ecNumber>
    </submittedName>
</protein>
<gene>
    <name evidence="2" type="ORF">J2S55_005744</name>
</gene>
<dbReference type="EC" id="2.7.1.63" evidence="2"/>
<sequence length="244" mass="25240">MEALGIDIGGSGIKGAPVDIAKGELTQDRLRIPTPVPATPKAVAAVVGQIAEHFSWKGPVGVTFPGVVTDGVTRSAANVDQSWIGEDARALFAKATGLPVTVLNDADAAGTAEMEVGAGRGKGGVVLMLTFGTGIGSALFVDGHLVPNTELGHLEIRGKDAEKRASDHAREEHDLSWNQWAGRVEEYLQHVEALFSPSLIIIGGGVSKKSEKFLPKVEVRTPLVPATLQNEAGIVGAAMAAAAA</sequence>
<dbReference type="EMBL" id="JAUSRB010000002">
    <property type="protein sequence ID" value="MDP9866478.1"/>
    <property type="molecule type" value="Genomic_DNA"/>
</dbReference>
<accession>A0ABT9RB40</accession>
<reference evidence="2 3" key="1">
    <citation type="submission" date="2023-07" db="EMBL/GenBank/DDBJ databases">
        <title>Sequencing the genomes of 1000 actinobacteria strains.</title>
        <authorList>
            <person name="Klenk H.-P."/>
        </authorList>
    </citation>
    <scope>NUCLEOTIDE SEQUENCE [LARGE SCALE GENOMIC DNA]</scope>
    <source>
        <strain evidence="2 3">DSM 44109</strain>
    </source>
</reference>
<dbReference type="SUPFAM" id="SSF53067">
    <property type="entry name" value="Actin-like ATPase domain"/>
    <property type="match status" value="1"/>
</dbReference>
<dbReference type="CDD" id="cd24058">
    <property type="entry name" value="ASKHA_NBD_ROK_PPGK"/>
    <property type="match status" value="1"/>
</dbReference>
<dbReference type="PANTHER" id="PTHR18964:SF146">
    <property type="entry name" value="POLYPHOSPHATE GLUCOKINASE"/>
    <property type="match status" value="1"/>
</dbReference>
<comment type="caution">
    <text evidence="2">The sequence shown here is derived from an EMBL/GenBank/DDBJ whole genome shotgun (WGS) entry which is preliminary data.</text>
</comment>
<dbReference type="InterPro" id="IPR043129">
    <property type="entry name" value="ATPase_NBD"/>
</dbReference>
<dbReference type="PANTHER" id="PTHR18964">
    <property type="entry name" value="ROK (REPRESSOR, ORF, KINASE) FAMILY"/>
    <property type="match status" value="1"/>
</dbReference>
<dbReference type="Pfam" id="PF00480">
    <property type="entry name" value="ROK"/>
    <property type="match status" value="1"/>
</dbReference>
<dbReference type="Gene3D" id="3.30.420.40">
    <property type="match status" value="2"/>
</dbReference>
<dbReference type="Proteomes" id="UP001230426">
    <property type="component" value="Unassembled WGS sequence"/>
</dbReference>
<dbReference type="NCBIfam" id="NF045942">
    <property type="entry name" value="PolPhglucPhase"/>
    <property type="match status" value="1"/>
</dbReference>
<name>A0ABT9RB40_9ACTN</name>